<gene>
    <name evidence="2" type="ORF">CM83_72981</name>
</gene>
<dbReference type="AlphaFoldDB" id="A0A0A9XMR9"/>
<feature type="non-terminal residue" evidence="2">
    <location>
        <position position="412"/>
    </location>
</feature>
<protein>
    <submittedName>
        <fullName evidence="2">Uncharacterized protein</fullName>
    </submittedName>
</protein>
<evidence type="ECO:0000313" key="2">
    <source>
        <dbReference type="EMBL" id="JAG21264.1"/>
    </source>
</evidence>
<feature type="non-terminal residue" evidence="2">
    <location>
        <position position="1"/>
    </location>
</feature>
<evidence type="ECO:0000256" key="1">
    <source>
        <dbReference type="SAM" id="MobiDB-lite"/>
    </source>
</evidence>
<reference evidence="2" key="2">
    <citation type="submission" date="2014-07" db="EMBL/GenBank/DDBJ databases">
        <authorList>
            <person name="Hull J."/>
        </authorList>
    </citation>
    <scope>NUCLEOTIDE SEQUENCE</scope>
</reference>
<dbReference type="EMBL" id="GBHO01022340">
    <property type="protein sequence ID" value="JAG21264.1"/>
    <property type="molecule type" value="Transcribed_RNA"/>
</dbReference>
<feature type="region of interest" description="Disordered" evidence="1">
    <location>
        <begin position="202"/>
        <end position="227"/>
    </location>
</feature>
<sequence length="412" mass="46564">TTKNVQNTVCPSKHVVVFKNGLNDVGLVLATNNDVEEKPKNLPVSRKRKVTARNKKNVSKEEEKQIRLWQQKEVVEAKNLRPRKTKNTNAQSIIKSVILKMPNPTRTGAKRKRGRPRKNFLTSTPFQVKQEDDDIWEAVKDIPTERRPRKNLASSTPFQVKQEDHSTLEEDATVDAAWSPLTVTPIKLIRRLPTPYWPRKVKCDSSTLSADSEATESSEEGTSYDKTPVQPAVLMPRIKTEPATLWMNPKSTYSPNDEAKTAVLVVDMKSNPPEETRTRRRIKIEPATVVFPRKRSDANSSLRDQTENLEDCYFPPSFKNPIQKKTKNSGFSDGFIKIEKEIQTPSLGERRAAADLTNFYLNSGDGSYRSPTNDEASTFELGNMLVNPKAGIMAGTRERPIKTETENLFSNP</sequence>
<proteinExistence type="predicted"/>
<reference evidence="2" key="1">
    <citation type="journal article" date="2014" name="PLoS ONE">
        <title>Transcriptome-Based Identification of ABC Transporters in the Western Tarnished Plant Bug Lygus hesperus.</title>
        <authorList>
            <person name="Hull J.J."/>
            <person name="Chaney K."/>
            <person name="Geib S.M."/>
            <person name="Fabrick J.A."/>
            <person name="Brent C.S."/>
            <person name="Walsh D."/>
            <person name="Lavine L.C."/>
        </authorList>
    </citation>
    <scope>NUCLEOTIDE SEQUENCE</scope>
</reference>
<accession>A0A0A9XMR9</accession>
<name>A0A0A9XMR9_LYGHE</name>
<organism evidence="2">
    <name type="scientific">Lygus hesperus</name>
    <name type="common">Western plant bug</name>
    <dbReference type="NCBI Taxonomy" id="30085"/>
    <lineage>
        <taxon>Eukaryota</taxon>
        <taxon>Metazoa</taxon>
        <taxon>Ecdysozoa</taxon>
        <taxon>Arthropoda</taxon>
        <taxon>Hexapoda</taxon>
        <taxon>Insecta</taxon>
        <taxon>Pterygota</taxon>
        <taxon>Neoptera</taxon>
        <taxon>Paraneoptera</taxon>
        <taxon>Hemiptera</taxon>
        <taxon>Heteroptera</taxon>
        <taxon>Panheteroptera</taxon>
        <taxon>Cimicomorpha</taxon>
        <taxon>Miridae</taxon>
        <taxon>Mirini</taxon>
        <taxon>Lygus</taxon>
    </lineage>
</organism>
<feature type="region of interest" description="Disordered" evidence="1">
    <location>
        <begin position="147"/>
        <end position="167"/>
    </location>
</feature>